<evidence type="ECO:0000313" key="2">
    <source>
        <dbReference type="WBParaSite" id="PgE054_g003_t04"/>
    </source>
</evidence>
<dbReference type="AlphaFoldDB" id="A0A915A0V9"/>
<reference evidence="2" key="1">
    <citation type="submission" date="2022-11" db="UniProtKB">
        <authorList>
            <consortium name="WormBaseParasite"/>
        </authorList>
    </citation>
    <scope>IDENTIFICATION</scope>
</reference>
<name>A0A915A0V9_PARUN</name>
<dbReference type="Proteomes" id="UP000887569">
    <property type="component" value="Unplaced"/>
</dbReference>
<sequence>MEGSVRKYAGAPAVGAHQYIAAPVDYAQMQYVSETQQVPNPGQMQQGMTTQEVAVAKLENSVTSMEEQQMTNDPRYDQMLQLKHKITGTPPPEAAVKQEMLSNKATEASFTPEQMNQLRAQVLWMRSAVHKCRWIWLFRLLTFTAALKARQLRM</sequence>
<protein>
    <submittedName>
        <fullName evidence="2">LisH domain-containing protein</fullName>
    </submittedName>
</protein>
<evidence type="ECO:0000313" key="1">
    <source>
        <dbReference type="Proteomes" id="UP000887569"/>
    </source>
</evidence>
<keyword evidence="1" id="KW-1185">Reference proteome</keyword>
<organism evidence="1 2">
    <name type="scientific">Parascaris univalens</name>
    <name type="common">Nematode worm</name>
    <dbReference type="NCBI Taxonomy" id="6257"/>
    <lineage>
        <taxon>Eukaryota</taxon>
        <taxon>Metazoa</taxon>
        <taxon>Ecdysozoa</taxon>
        <taxon>Nematoda</taxon>
        <taxon>Chromadorea</taxon>
        <taxon>Rhabditida</taxon>
        <taxon>Spirurina</taxon>
        <taxon>Ascaridomorpha</taxon>
        <taxon>Ascaridoidea</taxon>
        <taxon>Ascarididae</taxon>
        <taxon>Parascaris</taxon>
    </lineage>
</organism>
<accession>A0A915A0V9</accession>
<dbReference type="WBParaSite" id="PgE054_g003_t04">
    <property type="protein sequence ID" value="PgE054_g003_t04"/>
    <property type="gene ID" value="PgE054_g003"/>
</dbReference>
<proteinExistence type="predicted"/>